<name>A0A1V0M8H6_9ALPH</name>
<keyword evidence="3" id="KW-0812">Transmembrane</keyword>
<dbReference type="InterPro" id="IPR007626">
    <property type="entry name" value="Herpesvirus_viron_egress-type"/>
</dbReference>
<dbReference type="GO" id="GO:0044201">
    <property type="term" value="C:host cell nuclear inner membrane"/>
    <property type="evidence" value="ECO:0007669"/>
    <property type="project" value="UniProtKB-SubCell"/>
</dbReference>
<evidence type="ECO:0000256" key="8">
    <source>
        <dbReference type="ARBA" id="ARBA00043948"/>
    </source>
</evidence>
<keyword evidence="4" id="KW-1043">Host membrane</keyword>
<dbReference type="HAMAP" id="MF_04024">
    <property type="entry name" value="HSV_NEC2"/>
    <property type="match status" value="1"/>
</dbReference>
<dbReference type="Pfam" id="PF04541">
    <property type="entry name" value="Herpes_U34"/>
    <property type="match status" value="1"/>
</dbReference>
<evidence type="ECO:0000256" key="2">
    <source>
        <dbReference type="ARBA" id="ARBA00022562"/>
    </source>
</evidence>
<sequence length="285" mass="31180">MALSRRSAGVRRGGLIARIKLITPGGLRAGEYDAALNGPYTGRIPTRCAFQFSGLDGAEEVFPVEYVMRMMSDWSCESCDPYVMIQNTGVSVLIQGFFNPPPNATKAPISVERNNVVLWTTESTGISLSAIDRMKTAGGMDSRPFQACLNISCFVRLPQVQLAFRFMGPGDPVRTRRLVELASEAYDEKRAQIRQDALRKSEAASPDTGCAPVTLVPEATRKTGWCLSRLLGPFKRLFSSGVATASVCRYLPSWLLTAGVTSITTGLMWIAYERVKYPPSAQPPQ</sequence>
<keyword evidence="7" id="KW-0472">Membrane</keyword>
<evidence type="ECO:0000256" key="5">
    <source>
        <dbReference type="ARBA" id="ARBA00022921"/>
    </source>
</evidence>
<keyword evidence="10" id="KW-1185">Reference proteome</keyword>
<accession>A0A1V0M8H6</accession>
<reference evidence="9" key="1">
    <citation type="journal article" date="2017" name="Arch. Virol.">
        <title>Complete genome sequence and evolution analysis of a columbid herpesvirus type 1 from feral pigeon in China.</title>
        <authorList>
            <person name="Guo Y."/>
            <person name="Li S."/>
            <person name="Sun X."/>
            <person name="He Y."/>
            <person name="Zhao H."/>
            <person name="Wang Y."/>
            <person name="Zhao P."/>
            <person name="Xing M."/>
        </authorList>
    </citation>
    <scope>NUCLEOTIDE SEQUENCE [LARGE SCALE GENOMIC DNA]</scope>
    <source>
        <strain evidence="9">HLJ</strain>
    </source>
</reference>
<evidence type="ECO:0000256" key="6">
    <source>
        <dbReference type="ARBA" id="ARBA00022989"/>
    </source>
</evidence>
<keyword evidence="5" id="KW-0426">Late protein</keyword>
<dbReference type="EMBL" id="KX589235">
    <property type="protein sequence ID" value="ARD71359.1"/>
    <property type="molecule type" value="Genomic_DNA"/>
</dbReference>
<protein>
    <submittedName>
        <fullName evidence="9">Nuclear egress membrane protein</fullName>
    </submittedName>
</protein>
<evidence type="ECO:0000256" key="7">
    <source>
        <dbReference type="ARBA" id="ARBA00023136"/>
    </source>
</evidence>
<gene>
    <name evidence="9" type="ORF">CoHVHLJ_048</name>
</gene>
<evidence type="ECO:0000313" key="9">
    <source>
        <dbReference type="EMBL" id="ARD71359.1"/>
    </source>
</evidence>
<keyword evidence="2" id="KW-1048">Host nucleus</keyword>
<evidence type="ECO:0000256" key="3">
    <source>
        <dbReference type="ARBA" id="ARBA00022692"/>
    </source>
</evidence>
<evidence type="ECO:0000256" key="4">
    <source>
        <dbReference type="ARBA" id="ARBA00022870"/>
    </source>
</evidence>
<dbReference type="Proteomes" id="UP000202345">
    <property type="component" value="Segment"/>
</dbReference>
<evidence type="ECO:0000313" key="10">
    <source>
        <dbReference type="Proteomes" id="UP000202345"/>
    </source>
</evidence>
<organism evidence="9">
    <name type="scientific">Columbid alphaherpesvirus 1</name>
    <dbReference type="NCBI Taxonomy" id="93386"/>
    <lineage>
        <taxon>Viruses</taxon>
        <taxon>Duplodnaviria</taxon>
        <taxon>Heunggongvirae</taxon>
        <taxon>Peploviricota</taxon>
        <taxon>Herviviricetes</taxon>
        <taxon>Herpesvirales</taxon>
        <taxon>Orthoherpesviridae</taxon>
        <taxon>Alphaherpesvirinae</taxon>
        <taxon>Mardivirus</taxon>
        <taxon>Mardivirus columbidalpha1</taxon>
    </lineage>
</organism>
<evidence type="ECO:0000256" key="1">
    <source>
        <dbReference type="ARBA" id="ARBA00022553"/>
    </source>
</evidence>
<keyword evidence="6" id="KW-1133">Transmembrane helix</keyword>
<keyword evidence="1" id="KW-0597">Phosphoprotein</keyword>
<comment type="subcellular location">
    <subcellularLocation>
        <location evidence="8">Host nucleus inner membrane</location>
        <topology evidence="8">Single-pass membrane protein</topology>
    </subcellularLocation>
</comment>
<proteinExistence type="inferred from homology"/>